<dbReference type="EMBL" id="CAEY01002033">
    <property type="status" value="NOT_ANNOTATED_CDS"/>
    <property type="molecule type" value="Genomic_DNA"/>
</dbReference>
<dbReference type="HOGENOM" id="CLU_2963785_0_0_1"/>
<proteinExistence type="predicted"/>
<protein>
    <submittedName>
        <fullName evidence="1">Uncharacterized protein</fullName>
    </submittedName>
</protein>
<reference evidence="1" key="2">
    <citation type="submission" date="2015-06" db="UniProtKB">
        <authorList>
            <consortium name="EnsemblMetazoa"/>
        </authorList>
    </citation>
    <scope>IDENTIFICATION</scope>
</reference>
<keyword evidence="2" id="KW-1185">Reference proteome</keyword>
<organism evidence="1 2">
    <name type="scientific">Tetranychus urticae</name>
    <name type="common">Two-spotted spider mite</name>
    <dbReference type="NCBI Taxonomy" id="32264"/>
    <lineage>
        <taxon>Eukaryota</taxon>
        <taxon>Metazoa</taxon>
        <taxon>Ecdysozoa</taxon>
        <taxon>Arthropoda</taxon>
        <taxon>Chelicerata</taxon>
        <taxon>Arachnida</taxon>
        <taxon>Acari</taxon>
        <taxon>Acariformes</taxon>
        <taxon>Trombidiformes</taxon>
        <taxon>Prostigmata</taxon>
        <taxon>Eleutherengona</taxon>
        <taxon>Raphignathae</taxon>
        <taxon>Tetranychoidea</taxon>
        <taxon>Tetranychidae</taxon>
        <taxon>Tetranychus</taxon>
    </lineage>
</organism>
<dbReference type="Proteomes" id="UP000015104">
    <property type="component" value="Unassembled WGS sequence"/>
</dbReference>
<dbReference type="EnsemblMetazoa" id="tetur09g04860.1">
    <property type="protein sequence ID" value="tetur09g04860.1"/>
    <property type="gene ID" value="tetur09g04860"/>
</dbReference>
<evidence type="ECO:0000313" key="1">
    <source>
        <dbReference type="EnsemblMetazoa" id="tetur09g04860.1"/>
    </source>
</evidence>
<reference evidence="2" key="1">
    <citation type="submission" date="2011-08" db="EMBL/GenBank/DDBJ databases">
        <authorList>
            <person name="Rombauts S."/>
        </authorList>
    </citation>
    <scope>NUCLEOTIDE SEQUENCE</scope>
    <source>
        <strain evidence="2">London</strain>
    </source>
</reference>
<accession>T1KE05</accession>
<sequence length="59" mass="6557">MINGTVVGYGYSQATRTRDSTGSFKSQVERGKQLFNWMTAIGFFYISASLSQISSCQHI</sequence>
<evidence type="ECO:0000313" key="2">
    <source>
        <dbReference type="Proteomes" id="UP000015104"/>
    </source>
</evidence>
<dbReference type="AlphaFoldDB" id="T1KE05"/>
<name>T1KE05_TETUR</name>